<name>A0A2U1SUL8_METSR</name>
<proteinExistence type="predicted"/>
<reference evidence="2 3" key="1">
    <citation type="journal article" date="2018" name="Appl. Microbiol. Biotechnol.">
        <title>Co-cultivation of the strictly anaerobic methanogen Methanosarcina barkeri with aerobic methanotrophs in an oxygen-limited membrane bioreactor.</title>
        <authorList>
            <person name="In 't Zandt M.H."/>
            <person name="van den Bosch T.J.M."/>
            <person name="Rijkers R."/>
            <person name="van Kessel M.A.H.J."/>
            <person name="Jetten M.S.M."/>
            <person name="Welte C.U."/>
        </authorList>
    </citation>
    <scope>NUCLEOTIDE SEQUENCE [LARGE SCALE GENOMIC DNA]</scope>
    <source>
        <strain evidence="2 3">DSM 17706</strain>
    </source>
</reference>
<protein>
    <submittedName>
        <fullName evidence="2">Uncharacterized protein</fullName>
    </submittedName>
</protein>
<dbReference type="Proteomes" id="UP000245137">
    <property type="component" value="Unassembled WGS sequence"/>
</dbReference>
<feature type="transmembrane region" description="Helical" evidence="1">
    <location>
        <begin position="52"/>
        <end position="72"/>
    </location>
</feature>
<keyword evidence="3" id="KW-1185">Reference proteome</keyword>
<organism evidence="2 3">
    <name type="scientific">Methylosinus sporium</name>
    <dbReference type="NCBI Taxonomy" id="428"/>
    <lineage>
        <taxon>Bacteria</taxon>
        <taxon>Pseudomonadati</taxon>
        <taxon>Pseudomonadota</taxon>
        <taxon>Alphaproteobacteria</taxon>
        <taxon>Hyphomicrobiales</taxon>
        <taxon>Methylocystaceae</taxon>
        <taxon>Methylosinus</taxon>
    </lineage>
</organism>
<keyword evidence="1" id="KW-0812">Transmembrane</keyword>
<keyword evidence="1" id="KW-0472">Membrane</keyword>
<accession>A0A2U1SUL8</accession>
<dbReference type="EMBL" id="PUIV01000003">
    <property type="protein sequence ID" value="PWB95311.1"/>
    <property type="molecule type" value="Genomic_DNA"/>
</dbReference>
<dbReference type="AlphaFoldDB" id="A0A2U1SUL8"/>
<keyword evidence="1" id="KW-1133">Transmembrane helix</keyword>
<dbReference type="RefSeq" id="WP_108915983.1">
    <property type="nucleotide sequence ID" value="NZ_CP189553.1"/>
</dbReference>
<feature type="transmembrane region" description="Helical" evidence="1">
    <location>
        <begin position="26"/>
        <end position="46"/>
    </location>
</feature>
<evidence type="ECO:0000313" key="3">
    <source>
        <dbReference type="Proteomes" id="UP000245137"/>
    </source>
</evidence>
<comment type="caution">
    <text evidence="2">The sequence shown here is derived from an EMBL/GenBank/DDBJ whole genome shotgun (WGS) entry which is preliminary data.</text>
</comment>
<evidence type="ECO:0000313" key="2">
    <source>
        <dbReference type="EMBL" id="PWB95311.1"/>
    </source>
</evidence>
<gene>
    <name evidence="2" type="ORF">C5689_04020</name>
</gene>
<evidence type="ECO:0000256" key="1">
    <source>
        <dbReference type="SAM" id="Phobius"/>
    </source>
</evidence>
<sequence>MDMFTLQENTRQIQKRFQKSGASMKTPIATGAIGGILAAMGLAFIVTGDAKGQPLVIMGSGLLAISVVLAVLRRSLR</sequence>